<dbReference type="Proteomes" id="UP000699462">
    <property type="component" value="Unassembled WGS sequence"/>
</dbReference>
<dbReference type="GO" id="GO:0043138">
    <property type="term" value="F:3'-5' DNA helicase activity"/>
    <property type="evidence" value="ECO:0007669"/>
    <property type="project" value="TreeGrafter"/>
</dbReference>
<name>A0A8T0DE90_9TREM</name>
<keyword evidence="4" id="KW-0067">ATP-binding</keyword>
<evidence type="ECO:0000313" key="6">
    <source>
        <dbReference type="EMBL" id="KAF8566129.1"/>
    </source>
</evidence>
<keyword evidence="7" id="KW-1185">Reference proteome</keyword>
<gene>
    <name evidence="6" type="ORF">P879_06902</name>
</gene>
<proteinExistence type="predicted"/>
<dbReference type="AlphaFoldDB" id="A0A8T0DE90"/>
<dbReference type="GO" id="GO:0016787">
    <property type="term" value="F:hydrolase activity"/>
    <property type="evidence" value="ECO:0007669"/>
    <property type="project" value="UniProtKB-KW"/>
</dbReference>
<keyword evidence="2" id="KW-0378">Hydrolase</keyword>
<dbReference type="GO" id="GO:0009378">
    <property type="term" value="F:four-way junction helicase activity"/>
    <property type="evidence" value="ECO:0007669"/>
    <property type="project" value="TreeGrafter"/>
</dbReference>
<evidence type="ECO:0000259" key="5">
    <source>
        <dbReference type="PROSITE" id="PS51192"/>
    </source>
</evidence>
<dbReference type="InterPro" id="IPR014001">
    <property type="entry name" value="Helicase_ATP-bd"/>
</dbReference>
<sequence>MKQTSLIQSWTGVLDSSISRRSRSGIGTNQMELATEVIEDENIVLGCDNEDRLLVEVLDSYTNDQNPLVNPTTSCIDNFRERIRTRLPVNYRPTGNDADHLEGFDAEAGRTWVYPTNGTLRDYQFYITEQCLYKNTLVCLPTGLGKTFIAAVVLYNFMRWYPAGKVVFLAPTRPLVAQQLTACRRLTGLSSKSVIELTGSTPQQKRQHLWTNLQAFFLTPQVLVNDLQANICPSANLRLLVFDEAHKATGNHAYCQVNYL</sequence>
<dbReference type="InterPro" id="IPR027417">
    <property type="entry name" value="P-loop_NTPase"/>
</dbReference>
<organism evidence="6 7">
    <name type="scientific">Paragonimus westermani</name>
    <dbReference type="NCBI Taxonomy" id="34504"/>
    <lineage>
        <taxon>Eukaryota</taxon>
        <taxon>Metazoa</taxon>
        <taxon>Spiralia</taxon>
        <taxon>Lophotrochozoa</taxon>
        <taxon>Platyhelminthes</taxon>
        <taxon>Trematoda</taxon>
        <taxon>Digenea</taxon>
        <taxon>Plagiorchiida</taxon>
        <taxon>Troglotremata</taxon>
        <taxon>Troglotrematidae</taxon>
        <taxon>Paragonimus</taxon>
    </lineage>
</organism>
<dbReference type="GO" id="GO:0036297">
    <property type="term" value="P:interstrand cross-link repair"/>
    <property type="evidence" value="ECO:0007669"/>
    <property type="project" value="TreeGrafter"/>
</dbReference>
<keyword evidence="3" id="KW-0347">Helicase</keyword>
<reference evidence="6 7" key="1">
    <citation type="submission" date="2019-07" db="EMBL/GenBank/DDBJ databases">
        <title>Annotation for the trematode Paragonimus westermani.</title>
        <authorList>
            <person name="Choi Y.-J."/>
        </authorList>
    </citation>
    <scope>NUCLEOTIDE SEQUENCE [LARGE SCALE GENOMIC DNA]</scope>
    <source>
        <strain evidence="6">180907_Pwestermani</strain>
    </source>
</reference>
<dbReference type="GO" id="GO:0000400">
    <property type="term" value="F:four-way junction DNA binding"/>
    <property type="evidence" value="ECO:0007669"/>
    <property type="project" value="TreeGrafter"/>
</dbReference>
<feature type="domain" description="Helicase ATP-binding" evidence="5">
    <location>
        <begin position="127"/>
        <end position="260"/>
    </location>
</feature>
<comment type="caution">
    <text evidence="6">The sequence shown here is derived from an EMBL/GenBank/DDBJ whole genome shotgun (WGS) entry which is preliminary data.</text>
</comment>
<dbReference type="PANTHER" id="PTHR14025:SF20">
    <property type="entry name" value="FANCONI ANEMIA GROUP M PROTEIN"/>
    <property type="match status" value="1"/>
</dbReference>
<evidence type="ECO:0000256" key="3">
    <source>
        <dbReference type="ARBA" id="ARBA00022806"/>
    </source>
</evidence>
<dbReference type="Pfam" id="PF00270">
    <property type="entry name" value="DEAD"/>
    <property type="match status" value="1"/>
</dbReference>
<evidence type="ECO:0000256" key="2">
    <source>
        <dbReference type="ARBA" id="ARBA00022801"/>
    </source>
</evidence>
<dbReference type="InterPro" id="IPR011545">
    <property type="entry name" value="DEAD/DEAH_box_helicase_dom"/>
</dbReference>
<dbReference type="EMBL" id="JTDF01005559">
    <property type="protein sequence ID" value="KAF8566129.1"/>
    <property type="molecule type" value="Genomic_DNA"/>
</dbReference>
<dbReference type="PANTHER" id="PTHR14025">
    <property type="entry name" value="FANCONI ANEMIA GROUP M FANCM FAMILY MEMBER"/>
    <property type="match status" value="1"/>
</dbReference>
<dbReference type="PROSITE" id="PS51192">
    <property type="entry name" value="HELICASE_ATP_BIND_1"/>
    <property type="match status" value="1"/>
</dbReference>
<dbReference type="SUPFAM" id="SSF52540">
    <property type="entry name" value="P-loop containing nucleoside triphosphate hydrolases"/>
    <property type="match status" value="1"/>
</dbReference>
<keyword evidence="1" id="KW-0547">Nucleotide-binding</keyword>
<protein>
    <recommendedName>
        <fullName evidence="5">Helicase ATP-binding domain-containing protein</fullName>
    </recommendedName>
</protein>
<evidence type="ECO:0000313" key="7">
    <source>
        <dbReference type="Proteomes" id="UP000699462"/>
    </source>
</evidence>
<dbReference type="OrthoDB" id="6513042at2759"/>
<dbReference type="GO" id="GO:0005524">
    <property type="term" value="F:ATP binding"/>
    <property type="evidence" value="ECO:0007669"/>
    <property type="project" value="UniProtKB-KW"/>
</dbReference>
<dbReference type="Gene3D" id="3.40.50.300">
    <property type="entry name" value="P-loop containing nucleotide triphosphate hydrolases"/>
    <property type="match status" value="1"/>
</dbReference>
<dbReference type="GO" id="GO:0045003">
    <property type="term" value="P:double-strand break repair via synthesis-dependent strand annealing"/>
    <property type="evidence" value="ECO:0007669"/>
    <property type="project" value="TreeGrafter"/>
</dbReference>
<evidence type="ECO:0000256" key="4">
    <source>
        <dbReference type="ARBA" id="ARBA00022840"/>
    </source>
</evidence>
<dbReference type="SMART" id="SM00487">
    <property type="entry name" value="DEXDc"/>
    <property type="match status" value="1"/>
</dbReference>
<evidence type="ECO:0000256" key="1">
    <source>
        <dbReference type="ARBA" id="ARBA00022741"/>
    </source>
</evidence>
<accession>A0A8T0DE90</accession>